<gene>
    <name evidence="2" type="ORF">ABZ508_35450</name>
</gene>
<proteinExistence type="predicted"/>
<evidence type="ECO:0000256" key="1">
    <source>
        <dbReference type="SAM" id="MobiDB-lite"/>
    </source>
</evidence>
<feature type="region of interest" description="Disordered" evidence="1">
    <location>
        <begin position="40"/>
        <end position="73"/>
    </location>
</feature>
<evidence type="ECO:0000313" key="3">
    <source>
        <dbReference type="Proteomes" id="UP001550378"/>
    </source>
</evidence>
<comment type="caution">
    <text evidence="2">The sequence shown here is derived from an EMBL/GenBank/DDBJ whole genome shotgun (WGS) entry which is preliminary data.</text>
</comment>
<organism evidence="2 3">
    <name type="scientific">Streptomyces lavendulocolor</name>
    <dbReference type="NCBI Taxonomy" id="67316"/>
    <lineage>
        <taxon>Bacteria</taxon>
        <taxon>Bacillati</taxon>
        <taxon>Actinomycetota</taxon>
        <taxon>Actinomycetes</taxon>
        <taxon>Kitasatosporales</taxon>
        <taxon>Streptomycetaceae</taxon>
        <taxon>Streptomyces</taxon>
    </lineage>
</organism>
<dbReference type="RefSeq" id="WP_359807710.1">
    <property type="nucleotide sequence ID" value="NZ_JBEXZQ010000122.1"/>
</dbReference>
<evidence type="ECO:0000313" key="2">
    <source>
        <dbReference type="EMBL" id="MEU0712659.1"/>
    </source>
</evidence>
<accession>A0ABV2WH29</accession>
<protein>
    <submittedName>
        <fullName evidence="2">Uncharacterized protein</fullName>
    </submittedName>
</protein>
<dbReference type="EMBL" id="JBEXZR010000076">
    <property type="protein sequence ID" value="MEU0712659.1"/>
    <property type="molecule type" value="Genomic_DNA"/>
</dbReference>
<name>A0ABV2WH29_9ACTN</name>
<sequence>MTDAEAAAVAGVNASTIRADAVNGVMDPGMERHGRRWWTRAAAEARAARPKQYKGGTPGRKDKQPRSRRPDHRVTEVAAELAAADAGRRAPVTADELAGVYQVSTRTAERIMAKARATRSDP</sequence>
<keyword evidence="3" id="KW-1185">Reference proteome</keyword>
<dbReference type="Proteomes" id="UP001550378">
    <property type="component" value="Unassembled WGS sequence"/>
</dbReference>
<reference evidence="2 3" key="1">
    <citation type="submission" date="2024-06" db="EMBL/GenBank/DDBJ databases">
        <title>The Natural Products Discovery Center: Release of the First 8490 Sequenced Strains for Exploring Actinobacteria Biosynthetic Diversity.</title>
        <authorList>
            <person name="Kalkreuter E."/>
            <person name="Kautsar S.A."/>
            <person name="Yang D."/>
            <person name="Bader C.D."/>
            <person name="Teijaro C.N."/>
            <person name="Fluegel L."/>
            <person name="Davis C.M."/>
            <person name="Simpson J.R."/>
            <person name="Lauterbach L."/>
            <person name="Steele A.D."/>
            <person name="Gui C."/>
            <person name="Meng S."/>
            <person name="Li G."/>
            <person name="Viehrig K."/>
            <person name="Ye F."/>
            <person name="Su P."/>
            <person name="Kiefer A.F."/>
            <person name="Nichols A."/>
            <person name="Cepeda A.J."/>
            <person name="Yan W."/>
            <person name="Fan B."/>
            <person name="Jiang Y."/>
            <person name="Adhikari A."/>
            <person name="Zheng C.-J."/>
            <person name="Schuster L."/>
            <person name="Cowan T.M."/>
            <person name="Smanski M.J."/>
            <person name="Chevrette M.G."/>
            <person name="De Carvalho L.P.S."/>
            <person name="Shen B."/>
        </authorList>
    </citation>
    <scope>NUCLEOTIDE SEQUENCE [LARGE SCALE GENOMIC DNA]</scope>
    <source>
        <strain evidence="2 3">NPDC006337</strain>
    </source>
</reference>